<evidence type="ECO:0000259" key="18">
    <source>
        <dbReference type="PROSITE" id="PS50011"/>
    </source>
</evidence>
<dbReference type="SUPFAM" id="SSF56112">
    <property type="entry name" value="Protein kinase-like (PK-like)"/>
    <property type="match status" value="3"/>
</dbReference>
<evidence type="ECO:0000256" key="17">
    <source>
        <dbReference type="SAM" id="SignalP"/>
    </source>
</evidence>
<dbReference type="SMART" id="SM00181">
    <property type="entry name" value="EGF"/>
    <property type="match status" value="3"/>
</dbReference>
<feature type="domain" description="Bulb-type lectin" evidence="20">
    <location>
        <begin position="1396"/>
        <end position="1521"/>
    </location>
</feature>
<evidence type="ECO:0000313" key="22">
    <source>
        <dbReference type="Proteomes" id="UP000694861"/>
    </source>
</evidence>
<dbReference type="SMART" id="SM00220">
    <property type="entry name" value="S_TKc"/>
    <property type="match status" value="3"/>
</dbReference>
<feature type="transmembrane region" description="Helical" evidence="16">
    <location>
        <begin position="1710"/>
        <end position="1731"/>
    </location>
</feature>
<evidence type="ECO:0000256" key="2">
    <source>
        <dbReference type="ARBA" id="ARBA00012513"/>
    </source>
</evidence>
<evidence type="ECO:0000256" key="8">
    <source>
        <dbReference type="ARBA" id="ARBA00022777"/>
    </source>
</evidence>
<dbReference type="InterPro" id="IPR036426">
    <property type="entry name" value="Bulb-type_lectin_dom_sf"/>
</dbReference>
<reference evidence="22" key="1">
    <citation type="journal article" date="2012" name="Nat. Commun.">
        <title>The genome of Prunus mume.</title>
        <authorList>
            <person name="Zhang Q."/>
            <person name="Chen W."/>
            <person name="Sun L."/>
            <person name="Zhao F."/>
            <person name="Huang B."/>
            <person name="Yang W."/>
            <person name="Tao Y."/>
            <person name="Wang J."/>
            <person name="Yuan Z."/>
            <person name="Fan G."/>
            <person name="Xing Z."/>
            <person name="Han C."/>
            <person name="Pan H."/>
            <person name="Zhong X."/>
            <person name="Shi W."/>
            <person name="Liang X."/>
            <person name="Du D."/>
            <person name="Sun F."/>
            <person name="Xu Z."/>
            <person name="Hao R."/>
            <person name="Lv T."/>
            <person name="Lv Y."/>
            <person name="Zheng Z."/>
            <person name="Sun M."/>
            <person name="Luo L."/>
            <person name="Cai M."/>
            <person name="Gao Y."/>
            <person name="Wang J."/>
            <person name="Yin Y."/>
            <person name="Xu X."/>
            <person name="Cheng T."/>
            <person name="Wang J."/>
        </authorList>
    </citation>
    <scope>NUCLEOTIDE SEQUENCE [LARGE SCALE GENOMIC DNA]</scope>
</reference>
<dbReference type="Proteomes" id="UP000694861">
    <property type="component" value="Linkage group LG3"/>
</dbReference>
<feature type="domain" description="Apple" evidence="21">
    <location>
        <begin position="1616"/>
        <end position="1698"/>
    </location>
</feature>
<dbReference type="InterPro" id="IPR000719">
    <property type="entry name" value="Prot_kinase_dom"/>
</dbReference>
<evidence type="ECO:0000259" key="20">
    <source>
        <dbReference type="PROSITE" id="PS50927"/>
    </source>
</evidence>
<dbReference type="Pfam" id="PF01453">
    <property type="entry name" value="B_lectin"/>
    <property type="match status" value="2"/>
</dbReference>
<feature type="domain" description="EGF-like" evidence="19">
    <location>
        <begin position="876"/>
        <end position="912"/>
    </location>
</feature>
<comment type="caution">
    <text evidence="14">Lacks conserved residue(s) required for the propagation of feature annotation.</text>
</comment>
<dbReference type="InterPro" id="IPR001480">
    <property type="entry name" value="Bulb-type_lectin_dom"/>
</dbReference>
<keyword evidence="10" id="KW-1015">Disulfide bond</keyword>
<keyword evidence="16" id="KW-0472">Membrane</keyword>
<dbReference type="InterPro" id="IPR011009">
    <property type="entry name" value="Kinase-like_dom_sf"/>
</dbReference>
<feature type="domain" description="Apple" evidence="21">
    <location>
        <begin position="345"/>
        <end position="425"/>
    </location>
</feature>
<dbReference type="Gene3D" id="3.50.4.10">
    <property type="entry name" value="Hepatocyte Growth Factor"/>
    <property type="match status" value="1"/>
</dbReference>
<evidence type="ECO:0000256" key="4">
    <source>
        <dbReference type="ARBA" id="ARBA00022527"/>
    </source>
</evidence>
<evidence type="ECO:0000256" key="11">
    <source>
        <dbReference type="ARBA" id="ARBA00023180"/>
    </source>
</evidence>
<comment type="subcellular location">
    <subcellularLocation>
        <location evidence="1">Cell membrane</location>
        <topology evidence="1">Single-pass type I membrane protein</topology>
    </subcellularLocation>
</comment>
<dbReference type="Pfam" id="PF07714">
    <property type="entry name" value="PK_Tyr_Ser-Thr"/>
    <property type="match status" value="3"/>
</dbReference>
<keyword evidence="9" id="KW-0067">ATP-binding</keyword>
<dbReference type="Pfam" id="PF00954">
    <property type="entry name" value="S_locus_glycop"/>
    <property type="match status" value="3"/>
</dbReference>
<name>A0ABM1LLH1_PRUMU</name>
<comment type="catalytic activity">
    <reaction evidence="13">
        <text>L-seryl-[protein] + ATP = O-phospho-L-seryl-[protein] + ADP + H(+)</text>
        <dbReference type="Rhea" id="RHEA:17989"/>
        <dbReference type="Rhea" id="RHEA-COMP:9863"/>
        <dbReference type="Rhea" id="RHEA-COMP:11604"/>
        <dbReference type="ChEBI" id="CHEBI:15378"/>
        <dbReference type="ChEBI" id="CHEBI:29999"/>
        <dbReference type="ChEBI" id="CHEBI:30616"/>
        <dbReference type="ChEBI" id="CHEBI:83421"/>
        <dbReference type="ChEBI" id="CHEBI:456216"/>
        <dbReference type="EC" id="2.7.11.1"/>
    </reaction>
</comment>
<keyword evidence="8" id="KW-0418">Kinase</keyword>
<evidence type="ECO:0000256" key="6">
    <source>
        <dbReference type="ARBA" id="ARBA00022729"/>
    </source>
</evidence>
<dbReference type="PROSITE" id="PS00108">
    <property type="entry name" value="PROTEIN_KINASE_ST"/>
    <property type="match status" value="3"/>
</dbReference>
<proteinExistence type="predicted"/>
<dbReference type="CDD" id="cd14066">
    <property type="entry name" value="STKc_IRAK"/>
    <property type="match status" value="2"/>
</dbReference>
<protein>
    <recommendedName>
        <fullName evidence="2">non-specific serine/threonine protein kinase</fullName>
        <ecNumber evidence="2">2.7.11.1</ecNumber>
    </recommendedName>
</protein>
<dbReference type="RefSeq" id="XP_016648248.1">
    <property type="nucleotide sequence ID" value="XM_016792762.1"/>
</dbReference>
<organism evidence="22 23">
    <name type="scientific">Prunus mume</name>
    <name type="common">Japanese apricot</name>
    <name type="synonym">Armeniaca mume</name>
    <dbReference type="NCBI Taxonomy" id="102107"/>
    <lineage>
        <taxon>Eukaryota</taxon>
        <taxon>Viridiplantae</taxon>
        <taxon>Streptophyta</taxon>
        <taxon>Embryophyta</taxon>
        <taxon>Tracheophyta</taxon>
        <taxon>Spermatophyta</taxon>
        <taxon>Magnoliopsida</taxon>
        <taxon>eudicotyledons</taxon>
        <taxon>Gunneridae</taxon>
        <taxon>Pentapetalae</taxon>
        <taxon>rosids</taxon>
        <taxon>fabids</taxon>
        <taxon>Rosales</taxon>
        <taxon>Rosaceae</taxon>
        <taxon>Amygdaloideae</taxon>
        <taxon>Amygdaleae</taxon>
        <taxon>Prunus</taxon>
    </lineage>
</organism>
<feature type="region of interest" description="Disordered" evidence="15">
    <location>
        <begin position="2058"/>
        <end position="2099"/>
    </location>
</feature>
<dbReference type="PROSITE" id="PS50948">
    <property type="entry name" value="PAN"/>
    <property type="match status" value="3"/>
</dbReference>
<keyword evidence="16" id="KW-0812">Transmembrane</keyword>
<keyword evidence="6 17" id="KW-0732">Signal</keyword>
<dbReference type="InterPro" id="IPR003609">
    <property type="entry name" value="Pan_app"/>
</dbReference>
<dbReference type="GeneID" id="103326355"/>
<sequence length="2099" mass="234104">MELICFLVFNICLLFSLSRISSAADTLTSSQSLSDGKSLVSSPGGIFELGFFSPGISKSRYLGIWYKNIPTPTVVWVANRQTPINGSTGSLMINSTGNLVLVNNNNNQTVWSTNSSKQSQSQRTVLQLLDNGNLVLRDEKDANSEKYLWQSFDYPSDTLLPGMKLGWDLRTRLNRRLTAWKSSDDPSPGDFIWEMELHEYPEPVMWKESKEYLRSGPWNGVLFSGKPANALPALNFSFISNEDEVYLTIDMVNKSVLGRMIMNQTTSTPYRQEWIWSEADRNWTIYATFPRDPCDSYGHCGGNGNCVLSSSPICQCLDRFSPRSPENWNLNEYSQGCERRKPLNCKNDGFAAYRGLKLPDTTHSWVDKSMNLKECRTKCLSNCSCSAYTNLDVRGGGSGCAIWFDDLVDIKQMPGGDQDIYIKISASELGGKDEKWKIAVIIASASALILGMLLVGYCCILKARGRKNVKGKDIEEQKDEDLELPLFDLTTIESATNFFSVNNKLGEGGFGPVYKGRLVDGQEIAVKRLSRSSGQGIKEFKNEVILIAKLQHRNLVKLLGCCIQGEEKLLIYEYMPNKSLDYFLFDETRRKLLDWPQRFQIICGIARGLLYLHQDSRLRIIHRDLKASNVLLDRDLNPKISDFGLARTFGGDQTEGNTNRVVGTYGYMAPEYATEGQFSVKSDVFSFGILLLEIISGKKSKGFYHLNHRLNLIGNAWRLWKEGRPLELIDEGFGNSCTLSDVLRCIHVSLLCVQLQPEDRPTMSSVVQMLCSESALPEPKEPGFVPEKDLLNGEFPLINNEPSSNGLTITQLEPRTLSVAYHSAQDSRRHAKTLGTSFSISGRTSTAADTLIFKHGSFQLGFLNTGVYRRQLASTSGDYCDNDGLCGANGMCDISNSQVCICLKGFKPKRPDKWNLGEYTEGCVRPELLKCQIKVGFMKYAAVKLPDITNSWVNQSMSLMECRASCLSNCSCMAYSSSGIKGEGSGCTIWFGDLINIRKLLAGGQDLYIRMPASELNANCRKTKIAVIVVSIASIVSGMLLAVCCICRKSSKFKEKMGKHGTMSKNYEGQKEDLEVPLFSLSTIATATDNFSFNKKLGEGGFGPVYKGRLVDGQEIAVKRLSQSSGQGSNEFKTEVRLIAKLQHRNLVRLLGCCIEGEEKLLIYEHMPNKSLDLYIFDQTQGRLLYWSKRFHIICGIARGLLYLHQDSRLRIIHRDLKASNVLLDKEMNPKISDFGLAKTFGGDQNEGVTRNVVGTYGYMAPEYAIDGQFSVKSDVFSFGILLLEIISGKRSRGFYDPDEHLNLIGHLPEDRPTMSSVILMLGDGGALPQPKRPGFFGGRYSSEADSSSIKNEISSPFDSTITNSKTRKKTMGSIFSFMLIGIYVSLFFIKTSTAADAITQSQSLRDRNTLISKHGSFELGFFSQPAPDSKNSFLGIWYKSSVSLVTNVTWVANQQNPINGSSGILMINSTGSVVLLSHYQTVVWSINLSRQPRNPILQLLDSGNLVLREAKDGNSENYLWQSFDSHSDKLFQGMKIEWNVKTRACRSLLASRVEHDTSTSGDYCDSNGRCGPNGICTITKSPVCSCFKGFEPKALGKWNFGEYQEGCVRTVPLSCQNKHEFIKYPGVKLPDITNSWVNQTLSLRECREICLNNCSCMAYASSSVKGGVSGCTIWFGNLMNIRELLDGGQDLYIQMPASGLKANWPKTKIAVIVVAVASVVSGTLLAVYCIRRKRRKFREKIRKNGMMGQDNEGQEANLELPLFSLPTIVTATDNFSFTRKLGEGGFGPVYKGRLEDGQEIAVKRLSRSSGQGPNEFKNEVLLIAKLQHRNLVRLLGCCIDGEEKLLIYEYLPNKSLDFYIFDKTQGRLLEWLQRFHIIRGIARGLIYLHQDSRLRIIHRDLKASNVLLDKDMNPKISDFGLARTFGGDQTEGVTRNVVGTYGYMAPEYAIDGQFSVKSDVFSFGILMLEIVSGKRSRGFYDPDDNLNLIGHAWRLWKGRRSLELIDESLRDSCTLSELLRCIHVSLLCVQQLPVDRPTMSSVILMLGDEFPLPQPKKPGFFGGKYSSEADSSSSKNLTSSTNEPSSTYDSTITLPEAR</sequence>
<feature type="domain" description="Protein kinase" evidence="18">
    <location>
        <begin position="499"/>
        <end position="776"/>
    </location>
</feature>
<evidence type="ECO:0000256" key="16">
    <source>
        <dbReference type="SAM" id="Phobius"/>
    </source>
</evidence>
<evidence type="ECO:0000259" key="19">
    <source>
        <dbReference type="PROSITE" id="PS50026"/>
    </source>
</evidence>
<evidence type="ECO:0000313" key="23">
    <source>
        <dbReference type="RefSeq" id="XP_016648248.1"/>
    </source>
</evidence>
<evidence type="ECO:0000256" key="5">
    <source>
        <dbReference type="ARBA" id="ARBA00022679"/>
    </source>
</evidence>
<dbReference type="Gene3D" id="3.30.200.20">
    <property type="entry name" value="Phosphorylase Kinase, domain 1"/>
    <property type="match status" value="3"/>
</dbReference>
<dbReference type="CDD" id="cd01098">
    <property type="entry name" value="PAN_AP_plant"/>
    <property type="match status" value="3"/>
</dbReference>
<reference evidence="23" key="2">
    <citation type="submission" date="2025-08" db="UniProtKB">
        <authorList>
            <consortium name="RefSeq"/>
        </authorList>
    </citation>
    <scope>IDENTIFICATION</scope>
</reference>
<feature type="domain" description="Protein kinase" evidence="18">
    <location>
        <begin position="1776"/>
        <end position="2052"/>
    </location>
</feature>
<feature type="domain" description="EGF-like" evidence="19">
    <location>
        <begin position="290"/>
        <end position="326"/>
    </location>
</feature>
<evidence type="ECO:0000256" key="1">
    <source>
        <dbReference type="ARBA" id="ARBA00004251"/>
    </source>
</evidence>
<dbReference type="PANTHER" id="PTHR27002:SF900">
    <property type="entry name" value="S-LOCUS LECTIN KINASE FAMILY PROTEIN"/>
    <property type="match status" value="1"/>
</dbReference>
<feature type="transmembrane region" description="Helical" evidence="16">
    <location>
        <begin position="1025"/>
        <end position="1047"/>
    </location>
</feature>
<dbReference type="SMART" id="SM00108">
    <property type="entry name" value="B_lectin"/>
    <property type="match status" value="2"/>
</dbReference>
<evidence type="ECO:0000256" key="7">
    <source>
        <dbReference type="ARBA" id="ARBA00022741"/>
    </source>
</evidence>
<dbReference type="InterPro" id="IPR001245">
    <property type="entry name" value="Ser-Thr/Tyr_kinase_cat_dom"/>
</dbReference>
<comment type="catalytic activity">
    <reaction evidence="12">
        <text>L-threonyl-[protein] + ATP = O-phospho-L-threonyl-[protein] + ADP + H(+)</text>
        <dbReference type="Rhea" id="RHEA:46608"/>
        <dbReference type="Rhea" id="RHEA-COMP:11060"/>
        <dbReference type="Rhea" id="RHEA-COMP:11605"/>
        <dbReference type="ChEBI" id="CHEBI:15378"/>
        <dbReference type="ChEBI" id="CHEBI:30013"/>
        <dbReference type="ChEBI" id="CHEBI:30616"/>
        <dbReference type="ChEBI" id="CHEBI:61977"/>
        <dbReference type="ChEBI" id="CHEBI:456216"/>
        <dbReference type="EC" id="2.7.11.1"/>
    </reaction>
</comment>
<evidence type="ECO:0000256" key="14">
    <source>
        <dbReference type="PROSITE-ProRule" id="PRU00076"/>
    </source>
</evidence>
<keyword evidence="16" id="KW-1133">Transmembrane helix</keyword>
<dbReference type="PROSITE" id="PS50927">
    <property type="entry name" value="BULB_LECTIN"/>
    <property type="match status" value="2"/>
</dbReference>
<feature type="domain" description="Protein kinase" evidence="18">
    <location>
        <begin position="1091"/>
        <end position="1389"/>
    </location>
</feature>
<feature type="chain" id="PRO_5046922322" description="non-specific serine/threonine protein kinase" evidence="17">
    <location>
        <begin position="24"/>
        <end position="2099"/>
    </location>
</feature>
<keyword evidence="5" id="KW-0808">Transferase</keyword>
<evidence type="ECO:0000256" key="9">
    <source>
        <dbReference type="ARBA" id="ARBA00022840"/>
    </source>
</evidence>
<evidence type="ECO:0000256" key="12">
    <source>
        <dbReference type="ARBA" id="ARBA00047899"/>
    </source>
</evidence>
<dbReference type="InterPro" id="IPR000742">
    <property type="entry name" value="EGF"/>
</dbReference>
<dbReference type="Gene3D" id="2.90.10.10">
    <property type="entry name" value="Bulb-type lectin domain"/>
    <property type="match status" value="2"/>
</dbReference>
<feature type="transmembrane region" description="Helical" evidence="16">
    <location>
        <begin position="1372"/>
        <end position="1390"/>
    </location>
</feature>
<evidence type="ECO:0000256" key="13">
    <source>
        <dbReference type="ARBA" id="ARBA00048679"/>
    </source>
</evidence>
<dbReference type="EC" id="2.7.11.1" evidence="2"/>
<feature type="compositionally biased region" description="Low complexity" evidence="15">
    <location>
        <begin position="2067"/>
        <end position="2083"/>
    </location>
</feature>
<evidence type="ECO:0000256" key="10">
    <source>
        <dbReference type="ARBA" id="ARBA00023157"/>
    </source>
</evidence>
<dbReference type="SMART" id="SM00473">
    <property type="entry name" value="PAN_AP"/>
    <property type="match status" value="3"/>
</dbReference>
<dbReference type="Gene3D" id="1.10.510.10">
    <property type="entry name" value="Transferase(Phosphotransferase) domain 1"/>
    <property type="match status" value="3"/>
</dbReference>
<feature type="domain" description="Bulb-type lectin" evidence="20">
    <location>
        <begin position="24"/>
        <end position="149"/>
    </location>
</feature>
<evidence type="ECO:0000256" key="3">
    <source>
        <dbReference type="ARBA" id="ARBA00022475"/>
    </source>
</evidence>
<feature type="signal peptide" evidence="17">
    <location>
        <begin position="1"/>
        <end position="23"/>
    </location>
</feature>
<keyword evidence="3" id="KW-1003">Cell membrane</keyword>
<evidence type="ECO:0000259" key="21">
    <source>
        <dbReference type="PROSITE" id="PS50948"/>
    </source>
</evidence>
<dbReference type="InterPro" id="IPR000858">
    <property type="entry name" value="S_locus_glycoprot_dom"/>
</dbReference>
<dbReference type="PROSITE" id="PS50026">
    <property type="entry name" value="EGF_3"/>
    <property type="match status" value="2"/>
</dbReference>
<evidence type="ECO:0000256" key="15">
    <source>
        <dbReference type="SAM" id="MobiDB-lite"/>
    </source>
</evidence>
<dbReference type="InterPro" id="IPR008271">
    <property type="entry name" value="Ser/Thr_kinase_AS"/>
</dbReference>
<dbReference type="PROSITE" id="PS50011">
    <property type="entry name" value="PROTEIN_KINASE_DOM"/>
    <property type="match status" value="3"/>
</dbReference>
<dbReference type="PANTHER" id="PTHR27002">
    <property type="entry name" value="RECEPTOR-LIKE SERINE/THREONINE-PROTEIN KINASE SD1-8"/>
    <property type="match status" value="1"/>
</dbReference>
<keyword evidence="22" id="KW-1185">Reference proteome</keyword>
<accession>A0ABM1LLH1</accession>
<feature type="compositionally biased region" description="Polar residues" evidence="15">
    <location>
        <begin position="2084"/>
        <end position="2099"/>
    </location>
</feature>
<feature type="domain" description="Apple" evidence="21">
    <location>
        <begin position="931"/>
        <end position="1013"/>
    </location>
</feature>
<dbReference type="Pfam" id="PF08276">
    <property type="entry name" value="PAN_2"/>
    <property type="match status" value="3"/>
</dbReference>
<dbReference type="CDD" id="cd00028">
    <property type="entry name" value="B_lectin"/>
    <property type="match status" value="2"/>
</dbReference>
<keyword evidence="14" id="KW-0245">EGF-like domain</keyword>
<gene>
    <name evidence="23" type="primary">LOC103326355</name>
</gene>
<dbReference type="SUPFAM" id="SSF51110">
    <property type="entry name" value="alpha-D-mannose-specific plant lectins"/>
    <property type="match status" value="2"/>
</dbReference>
<keyword evidence="11" id="KW-0325">Glycoprotein</keyword>
<keyword evidence="7" id="KW-0547">Nucleotide-binding</keyword>
<keyword evidence="4" id="KW-0723">Serine/threonine-protein kinase</keyword>